<gene>
    <name evidence="2" type="ORF">LCMiAC01_03250</name>
</gene>
<keyword evidence="1" id="KW-0812">Transmembrane</keyword>
<evidence type="ECO:0000256" key="1">
    <source>
        <dbReference type="SAM" id="Phobius"/>
    </source>
</evidence>
<evidence type="ECO:0000313" key="2">
    <source>
        <dbReference type="EMBL" id="QBK88647.1"/>
    </source>
</evidence>
<name>A0A481Z0P9_9VIRU</name>
<accession>A0A481Z0P9</accession>
<keyword evidence="1" id="KW-0472">Membrane</keyword>
<keyword evidence="1" id="KW-1133">Transmembrane helix</keyword>
<reference evidence="2" key="1">
    <citation type="journal article" date="2019" name="MBio">
        <title>Virus Genomes from Deep Sea Sediments Expand the Ocean Megavirome and Support Independent Origins of Viral Gigantism.</title>
        <authorList>
            <person name="Backstrom D."/>
            <person name="Yutin N."/>
            <person name="Jorgensen S.L."/>
            <person name="Dharamshi J."/>
            <person name="Homa F."/>
            <person name="Zaremba-Niedwiedzka K."/>
            <person name="Spang A."/>
            <person name="Wolf Y.I."/>
            <person name="Koonin E.V."/>
            <person name="Ettema T.J."/>
        </authorList>
    </citation>
    <scope>NUCLEOTIDE SEQUENCE</scope>
</reference>
<proteinExistence type="predicted"/>
<sequence>MIFSKKITIIIMIVSLIIIFSGIEHIWTKQIIEGVDNTSNNVVPCSCEALQNLASLYNDKTMTLNDLTVNGTFNLLPKGIIVAWTGTEVPKGWALCDGKTKGTPNLVGRFIFGGSVKESTMKKMGGSEQMPSHSHSLTGECVGGACPQKGVSKGPWGVFHQNPTPKGEFKGTYHTNVAGTGTAGNMPPYYVLAYIMKL</sequence>
<dbReference type="SUPFAM" id="SSF88874">
    <property type="entry name" value="Receptor-binding domain of short tail fibre protein gp12"/>
    <property type="match status" value="1"/>
</dbReference>
<dbReference type="EMBL" id="MK500394">
    <property type="protein sequence ID" value="QBK88647.1"/>
    <property type="molecule type" value="Genomic_DNA"/>
</dbReference>
<protein>
    <submittedName>
        <fullName evidence="2">Tail collar domain protein</fullName>
    </submittedName>
</protein>
<dbReference type="CDD" id="cd22641">
    <property type="entry name" value="C24-like"/>
    <property type="match status" value="1"/>
</dbReference>
<organism evidence="2">
    <name type="scientific">Mimivirus LCMiAC01</name>
    <dbReference type="NCBI Taxonomy" id="2506608"/>
    <lineage>
        <taxon>Viruses</taxon>
        <taxon>Varidnaviria</taxon>
        <taxon>Bamfordvirae</taxon>
        <taxon>Nucleocytoviricota</taxon>
        <taxon>Megaviricetes</taxon>
        <taxon>Imitervirales</taxon>
        <taxon>Mimiviridae</taxon>
        <taxon>Klosneuvirinae</taxon>
    </lineage>
</organism>
<feature type="transmembrane region" description="Helical" evidence="1">
    <location>
        <begin position="7"/>
        <end position="27"/>
    </location>
</feature>